<dbReference type="InterPro" id="IPR000873">
    <property type="entry name" value="AMP-dep_synth/lig_dom"/>
</dbReference>
<dbReference type="PANTHER" id="PTHR43272:SF33">
    <property type="entry name" value="AMP-BINDING DOMAIN-CONTAINING PROTEIN-RELATED"/>
    <property type="match status" value="1"/>
</dbReference>
<proteinExistence type="predicted"/>
<dbReference type="EMBL" id="JAAAIP010000785">
    <property type="protein sequence ID" value="KAG0312697.1"/>
    <property type="molecule type" value="Genomic_DNA"/>
</dbReference>
<name>A0A9P6R8T8_9FUNG</name>
<dbReference type="GO" id="GO:0005783">
    <property type="term" value="C:endoplasmic reticulum"/>
    <property type="evidence" value="ECO:0007669"/>
    <property type="project" value="TreeGrafter"/>
</dbReference>
<reference evidence="5" key="1">
    <citation type="journal article" date="2020" name="Fungal Divers.">
        <title>Resolving the Mortierellaceae phylogeny through synthesis of multi-gene phylogenetics and phylogenomics.</title>
        <authorList>
            <person name="Vandepol N."/>
            <person name="Liber J."/>
            <person name="Desiro A."/>
            <person name="Na H."/>
            <person name="Kennedy M."/>
            <person name="Barry K."/>
            <person name="Grigoriev I.V."/>
            <person name="Miller A.N."/>
            <person name="O'Donnell K."/>
            <person name="Stajich J.E."/>
            <person name="Bonito G."/>
        </authorList>
    </citation>
    <scope>NUCLEOTIDE SEQUENCE</scope>
    <source>
        <strain evidence="5">REB-010B</strain>
    </source>
</reference>
<keyword evidence="1" id="KW-0547">Nucleotide-binding</keyword>
<evidence type="ECO:0000256" key="2">
    <source>
        <dbReference type="ARBA" id="ARBA00022840"/>
    </source>
</evidence>
<evidence type="ECO:0000313" key="6">
    <source>
        <dbReference type="Proteomes" id="UP000738325"/>
    </source>
</evidence>
<dbReference type="GO" id="GO:0004467">
    <property type="term" value="F:long-chain fatty acid-CoA ligase activity"/>
    <property type="evidence" value="ECO:0007669"/>
    <property type="project" value="TreeGrafter"/>
</dbReference>
<protein>
    <submittedName>
        <fullName evidence="5">Long chain acyl-CoA synthetase 7 peroxisomal</fullName>
    </submittedName>
</protein>
<gene>
    <name evidence="5" type="primary">LACS7</name>
    <name evidence="5" type="ORF">BGZ99_009317</name>
</gene>
<evidence type="ECO:0000256" key="3">
    <source>
        <dbReference type="SAM" id="MobiDB-lite"/>
    </source>
</evidence>
<evidence type="ECO:0000256" key="1">
    <source>
        <dbReference type="ARBA" id="ARBA00022741"/>
    </source>
</evidence>
<keyword evidence="2" id="KW-0067">ATP-binding</keyword>
<feature type="domain" description="AMP-dependent synthetase/ligase" evidence="4">
    <location>
        <begin position="74"/>
        <end position="481"/>
    </location>
</feature>
<dbReference type="InterPro" id="IPR020845">
    <property type="entry name" value="AMP-binding_CS"/>
</dbReference>
<dbReference type="OrthoDB" id="1700726at2759"/>
<comment type="caution">
    <text evidence="5">The sequence shown here is derived from an EMBL/GenBank/DDBJ whole genome shotgun (WGS) entry which is preliminary data.</text>
</comment>
<organism evidence="5 6">
    <name type="scientific">Dissophora globulifera</name>
    <dbReference type="NCBI Taxonomy" id="979702"/>
    <lineage>
        <taxon>Eukaryota</taxon>
        <taxon>Fungi</taxon>
        <taxon>Fungi incertae sedis</taxon>
        <taxon>Mucoromycota</taxon>
        <taxon>Mortierellomycotina</taxon>
        <taxon>Mortierellomycetes</taxon>
        <taxon>Mortierellales</taxon>
        <taxon>Mortierellaceae</taxon>
        <taxon>Dissophora</taxon>
    </lineage>
</organism>
<dbReference type="PROSITE" id="PS00455">
    <property type="entry name" value="AMP_BINDING"/>
    <property type="match status" value="1"/>
</dbReference>
<dbReference type="Pfam" id="PF00501">
    <property type="entry name" value="AMP-binding"/>
    <property type="match status" value="1"/>
</dbReference>
<keyword evidence="6" id="KW-1185">Reference proteome</keyword>
<feature type="compositionally biased region" description="Low complexity" evidence="3">
    <location>
        <begin position="7"/>
        <end position="17"/>
    </location>
</feature>
<dbReference type="InterPro" id="IPR042099">
    <property type="entry name" value="ANL_N_sf"/>
</dbReference>
<dbReference type="GO" id="GO:0005524">
    <property type="term" value="F:ATP binding"/>
    <property type="evidence" value="ECO:0007669"/>
    <property type="project" value="UniProtKB-KW"/>
</dbReference>
<accession>A0A9P6R8T8</accession>
<evidence type="ECO:0000313" key="5">
    <source>
        <dbReference type="EMBL" id="KAG0312697.1"/>
    </source>
</evidence>
<feature type="region of interest" description="Disordered" evidence="3">
    <location>
        <begin position="1"/>
        <end position="24"/>
    </location>
</feature>
<sequence length="902" mass="99942">MESQMFSVVVPNSPNVPGEGKPRRSVLCPEKLVESYPSNRPGMTVRTLYDNFLEGVYRSEGGDFLGHRPVVDGVVQAYRWQSYPEVHERITRFGAGLSHLGLAPKQTFGIFSINRPEWTMSEHAAYMYNYITVPLYDTLGVTAIEHIVNETEMELIVASSDKAAIILHLKPSLPTVKTIVVMDDYDEILAVEAAELHVKIISWTDVERNGLERPVQATHPTEDDVATLCYTSGTTGTPKGAVLTHKNFVCAVASLQMLAKHGKFFQPTNADAHISYLPLAHVFERHCQAVMISGAARIGYYQGDTLKLLDDVAALQPTVFVSVPRLFNRIYDRVLAGVKAKGGVAAYLFDLAYATKKANLKLGIVDHMIWDRLVFGGIQARLGGKMKHILSASAPITPEVLDFLRICFSADVYEGYGQTEQAAGLSISYRGDMTPGQVGPPQLCVEVKLRDIPSMNYTSQDKPFPRGEIMLRGNSVFKGYYKSPVQTAEVLDSDGWAKTGDVGQWDAQGRLILIDRVKNIFKLAQGEYIAPEKIEAILTKHHLVAQVFVYGHSLRATVIGIVVPDAQALSVWARDNNLGDKTFEDLCTEPIVRTMMLQELAVFGRESELHGFELLKDIYLTSEPFSIENDLLDPDDTVAASRYSSSGLDFDARSPIKVARQVGMTKGTASRIVKQYQQDPDAFMSTKGTRVHDPEVEMSPRLTVVVAEKAPLVESFNNVTKYSTAEPLYGFKMELPHAWKPRADQEILKESVGNAMIRLHQLNNQTQRIRGEAVENTRKSRVKQRIRYNTLVQPRSFQIDDLVYTSINAPGAVNSSKFGETMQGPYSVISINGNGTYRIEDQAGNIDTVHIDFSDLNPNSTALGSKYSSGIETGTTTMPQVFDEDVSPNGFQETYIVTTALT</sequence>
<dbReference type="Proteomes" id="UP000738325">
    <property type="component" value="Unassembled WGS sequence"/>
</dbReference>
<evidence type="ECO:0000259" key="4">
    <source>
        <dbReference type="Pfam" id="PF00501"/>
    </source>
</evidence>
<dbReference type="GO" id="GO:0016020">
    <property type="term" value="C:membrane"/>
    <property type="evidence" value="ECO:0007669"/>
    <property type="project" value="TreeGrafter"/>
</dbReference>
<dbReference type="PANTHER" id="PTHR43272">
    <property type="entry name" value="LONG-CHAIN-FATTY-ACID--COA LIGASE"/>
    <property type="match status" value="1"/>
</dbReference>
<dbReference type="Gene3D" id="3.40.50.12780">
    <property type="entry name" value="N-terminal domain of ligase-like"/>
    <property type="match status" value="1"/>
</dbReference>
<dbReference type="AlphaFoldDB" id="A0A9P6R8T8"/>
<dbReference type="SUPFAM" id="SSF56801">
    <property type="entry name" value="Acetyl-CoA synthetase-like"/>
    <property type="match status" value="1"/>
</dbReference>